<accession>A0A9W9M4E6</accession>
<dbReference type="EMBL" id="JAPQKP010000005">
    <property type="protein sequence ID" value="KAJ5188815.1"/>
    <property type="molecule type" value="Genomic_DNA"/>
</dbReference>
<sequence length="60" mass="6631">MAPTPPLAIGIVHSMFDLQNSSSNFIIVTMSFIDDLRILSNGSKTILQVTPTDIMYIVFD</sequence>
<keyword evidence="2" id="KW-1185">Reference proteome</keyword>
<dbReference type="OrthoDB" id="4354739at2759"/>
<gene>
    <name evidence="1" type="ORF">N7472_007829</name>
</gene>
<dbReference type="AlphaFoldDB" id="A0A9W9M4E6"/>
<comment type="caution">
    <text evidence="1">The sequence shown here is derived from an EMBL/GenBank/DDBJ whole genome shotgun (WGS) entry which is preliminary data.</text>
</comment>
<proteinExistence type="predicted"/>
<dbReference type="Proteomes" id="UP001150879">
    <property type="component" value="Unassembled WGS sequence"/>
</dbReference>
<evidence type="ECO:0000313" key="1">
    <source>
        <dbReference type="EMBL" id="KAJ5188815.1"/>
    </source>
</evidence>
<name>A0A9W9M4E6_9EURO</name>
<protein>
    <submittedName>
        <fullName evidence="1">Uncharacterized protein</fullName>
    </submittedName>
</protein>
<organism evidence="1 2">
    <name type="scientific">Penicillium cf. griseofulvum</name>
    <dbReference type="NCBI Taxonomy" id="2972120"/>
    <lineage>
        <taxon>Eukaryota</taxon>
        <taxon>Fungi</taxon>
        <taxon>Dikarya</taxon>
        <taxon>Ascomycota</taxon>
        <taxon>Pezizomycotina</taxon>
        <taxon>Eurotiomycetes</taxon>
        <taxon>Eurotiomycetidae</taxon>
        <taxon>Eurotiales</taxon>
        <taxon>Aspergillaceae</taxon>
        <taxon>Penicillium</taxon>
    </lineage>
</organism>
<reference evidence="1" key="2">
    <citation type="journal article" date="2023" name="IMA Fungus">
        <title>Comparative genomic study of the Penicillium genus elucidates a diverse pangenome and 15 lateral gene transfer events.</title>
        <authorList>
            <person name="Petersen C."/>
            <person name="Sorensen T."/>
            <person name="Nielsen M.R."/>
            <person name="Sondergaard T.E."/>
            <person name="Sorensen J.L."/>
            <person name="Fitzpatrick D.A."/>
            <person name="Frisvad J.C."/>
            <person name="Nielsen K.L."/>
        </authorList>
    </citation>
    <scope>NUCLEOTIDE SEQUENCE</scope>
    <source>
        <strain evidence="1">IBT 16849</strain>
    </source>
</reference>
<evidence type="ECO:0000313" key="2">
    <source>
        <dbReference type="Proteomes" id="UP001150879"/>
    </source>
</evidence>
<reference evidence="1" key="1">
    <citation type="submission" date="2022-11" db="EMBL/GenBank/DDBJ databases">
        <authorList>
            <person name="Petersen C."/>
        </authorList>
    </citation>
    <scope>NUCLEOTIDE SEQUENCE</scope>
    <source>
        <strain evidence="1">IBT 16849</strain>
    </source>
</reference>